<proteinExistence type="predicted"/>
<keyword evidence="2" id="KW-1185">Reference proteome</keyword>
<evidence type="ECO:0000313" key="1">
    <source>
        <dbReference type="EMBL" id="KAI4870774.1"/>
    </source>
</evidence>
<gene>
    <name evidence="1" type="ORF">F4820DRAFT_401897</name>
</gene>
<organism evidence="1 2">
    <name type="scientific">Hypoxylon rubiginosum</name>
    <dbReference type="NCBI Taxonomy" id="110542"/>
    <lineage>
        <taxon>Eukaryota</taxon>
        <taxon>Fungi</taxon>
        <taxon>Dikarya</taxon>
        <taxon>Ascomycota</taxon>
        <taxon>Pezizomycotina</taxon>
        <taxon>Sordariomycetes</taxon>
        <taxon>Xylariomycetidae</taxon>
        <taxon>Xylariales</taxon>
        <taxon>Hypoxylaceae</taxon>
        <taxon>Hypoxylon</taxon>
    </lineage>
</organism>
<reference evidence="1 2" key="1">
    <citation type="journal article" date="2022" name="New Phytol.">
        <title>Ecological generalism drives hyperdiversity of secondary metabolite gene clusters in xylarialean endophytes.</title>
        <authorList>
            <person name="Franco M.E.E."/>
            <person name="Wisecaver J.H."/>
            <person name="Arnold A.E."/>
            <person name="Ju Y.M."/>
            <person name="Slot J.C."/>
            <person name="Ahrendt S."/>
            <person name="Moore L.P."/>
            <person name="Eastman K.E."/>
            <person name="Scott K."/>
            <person name="Konkel Z."/>
            <person name="Mondo S.J."/>
            <person name="Kuo A."/>
            <person name="Hayes R.D."/>
            <person name="Haridas S."/>
            <person name="Andreopoulos B."/>
            <person name="Riley R."/>
            <person name="LaButti K."/>
            <person name="Pangilinan J."/>
            <person name="Lipzen A."/>
            <person name="Amirebrahimi M."/>
            <person name="Yan J."/>
            <person name="Adam C."/>
            <person name="Keymanesh K."/>
            <person name="Ng V."/>
            <person name="Louie K."/>
            <person name="Northen T."/>
            <person name="Drula E."/>
            <person name="Henrissat B."/>
            <person name="Hsieh H.M."/>
            <person name="Youens-Clark K."/>
            <person name="Lutzoni F."/>
            <person name="Miadlikowska J."/>
            <person name="Eastwood D.C."/>
            <person name="Hamelin R.C."/>
            <person name="Grigoriev I.V."/>
            <person name="U'Ren J.M."/>
        </authorList>
    </citation>
    <scope>NUCLEOTIDE SEQUENCE [LARGE SCALE GENOMIC DNA]</scope>
    <source>
        <strain evidence="1 2">CBS 119005</strain>
    </source>
</reference>
<evidence type="ECO:0000313" key="2">
    <source>
        <dbReference type="Proteomes" id="UP001497700"/>
    </source>
</evidence>
<comment type="caution">
    <text evidence="1">The sequence shown here is derived from an EMBL/GenBank/DDBJ whole genome shotgun (WGS) entry which is preliminary data.</text>
</comment>
<dbReference type="EMBL" id="MU393422">
    <property type="protein sequence ID" value="KAI4870774.1"/>
    <property type="molecule type" value="Genomic_DNA"/>
</dbReference>
<protein>
    <submittedName>
        <fullName evidence="1">Peroxin 8</fullName>
    </submittedName>
</protein>
<sequence length="707" mass="75668">MPADRLLATVLRAYQNDPNPAETDKILGTTATLLTNLNNPLNLSLLTSHFLTARAIWQFPDGLRTCLRIISIYNTAAVHVRKNELQNADLPRGQPPVGSGVHSDSWARAVAKGADDRSSRWQHVLVLAGILMGMEAEDRRSLSRSLRSTLEQAVVTAANLSLQDPLRTGPLGRGAVVLALTYAFPLLSHPARQLVDGNALLPALIEAMLGEEGFQHGDFVSSIAGDIVPGQNISWHGNSPSVARLQKLESRPLAQNMGPLSRLASFTVQHATDSNIVLQAHDQLLDFTAGLLDKWTHCALSAVDAEAEAAVLSPEILQGPYPVLWQLLKKILYTVVATMQSVVGRSLLDPSIRNDIVAPSVAAKTLHSLRNLSFISTRRGASSFQVYTFTYLTSLDTITRYPDACVSFLQETQPPPPQTGNVVPSPVVQATTLFYLNTAEHLPLALPTPACEALVIAPAAAYLSPTSWLTCPSNTNTSSPPSSLTLELFESAHSAVLSALSCPQHAAVAASLVPFYVDALLASFPSRVSPRQFRLAFRAVVQIASPPYPLSASHPDLAETLLEMLRFRALEGGASTAPLLPPAGEQAAAAEGEAAQPISEQTALVLALLDALPYLPLHAVEEWLARAAEAMNAVADPAMREVARRRFWDVLVGGEMDVERSALGVAWWGTAGGREMVLLGRPRPGPGAEGDFLMSGALAQGEQGSKL</sequence>
<dbReference type="Proteomes" id="UP001497700">
    <property type="component" value="Unassembled WGS sequence"/>
</dbReference>
<accession>A0ACB9ZGB1</accession>
<name>A0ACB9ZGB1_9PEZI</name>